<keyword evidence="3" id="KW-1185">Reference proteome</keyword>
<evidence type="ECO:0000313" key="3">
    <source>
        <dbReference type="Proteomes" id="UP000195807"/>
    </source>
</evidence>
<dbReference type="Proteomes" id="UP000195807">
    <property type="component" value="Plasmid pCME4A9I"/>
</dbReference>
<dbReference type="GO" id="GO:0016705">
    <property type="term" value="F:oxidoreductase activity, acting on paired donors, with incorporation or reduction of molecular oxygen"/>
    <property type="evidence" value="ECO:0007669"/>
    <property type="project" value="InterPro"/>
</dbReference>
<proteinExistence type="inferred from homology"/>
<dbReference type="RefSeq" id="WP_066850324.1">
    <property type="nucleotide sequence ID" value="NZ_CP019603.1"/>
</dbReference>
<dbReference type="GO" id="GO:0020037">
    <property type="term" value="F:heme binding"/>
    <property type="evidence" value="ECO:0007669"/>
    <property type="project" value="InterPro"/>
</dbReference>
<accession>A0A1Z1FGH7</accession>
<comment type="similarity">
    <text evidence="1">Belongs to the cytochrome P450 family.</text>
</comment>
<dbReference type="InterPro" id="IPR002397">
    <property type="entry name" value="Cyt_P450_B"/>
</dbReference>
<dbReference type="GO" id="GO:0005506">
    <property type="term" value="F:iron ion binding"/>
    <property type="evidence" value="ECO:0007669"/>
    <property type="project" value="InterPro"/>
</dbReference>
<evidence type="ECO:0000313" key="2">
    <source>
        <dbReference type="EMBL" id="ARU17908.1"/>
    </source>
</evidence>
<dbReference type="EMBL" id="CP019603">
    <property type="protein sequence ID" value="ARU17908.1"/>
    <property type="molecule type" value="Genomic_DNA"/>
</dbReference>
<dbReference type="PRINTS" id="PR00359">
    <property type="entry name" value="BP450"/>
</dbReference>
<dbReference type="InterPro" id="IPR001128">
    <property type="entry name" value="Cyt_P450"/>
</dbReference>
<dbReference type="KEGG" id="cman:A9D14_16435"/>
<evidence type="ECO:0000256" key="1">
    <source>
        <dbReference type="ARBA" id="ARBA00010617"/>
    </source>
</evidence>
<protein>
    <submittedName>
        <fullName evidence="2">Cytochrome P450</fullName>
    </submittedName>
</protein>
<dbReference type="PANTHER" id="PTHR46696:SF6">
    <property type="entry name" value="P450, PUTATIVE (EUROFUNG)-RELATED"/>
    <property type="match status" value="1"/>
</dbReference>
<dbReference type="SUPFAM" id="SSF48264">
    <property type="entry name" value="Cytochrome P450"/>
    <property type="match status" value="1"/>
</dbReference>
<dbReference type="PANTHER" id="PTHR46696">
    <property type="entry name" value="P450, PUTATIVE (EUROFUNG)-RELATED"/>
    <property type="match status" value="1"/>
</dbReference>
<dbReference type="InterPro" id="IPR036396">
    <property type="entry name" value="Cyt_P450_sf"/>
</dbReference>
<geneLocation type="plasmid" evidence="3">
    <name>pcme4a9i</name>
</geneLocation>
<dbReference type="GO" id="GO:0004497">
    <property type="term" value="F:monooxygenase activity"/>
    <property type="evidence" value="ECO:0007669"/>
    <property type="project" value="InterPro"/>
</dbReference>
<dbReference type="Pfam" id="PF00067">
    <property type="entry name" value="p450"/>
    <property type="match status" value="1"/>
</dbReference>
<organism evidence="2 3">
    <name type="scientific">Croceicoccus marinus</name>
    <dbReference type="NCBI Taxonomy" id="450378"/>
    <lineage>
        <taxon>Bacteria</taxon>
        <taxon>Pseudomonadati</taxon>
        <taxon>Pseudomonadota</taxon>
        <taxon>Alphaproteobacteria</taxon>
        <taxon>Sphingomonadales</taxon>
        <taxon>Erythrobacteraceae</taxon>
        <taxon>Croceicoccus</taxon>
    </lineage>
</organism>
<keyword evidence="2" id="KW-0614">Plasmid</keyword>
<dbReference type="STRING" id="450378.GCA_001661675_03303"/>
<sequence>MTSETVSCPANVPADRVVEFDVYAPPGGESDYFAAWATLRGKHRLVWTSANGGHWIATDGELTRTIWKDAETFSNEALAVTPGLGEVMRFIPLQQDAPEHKPFRTTVMKGFGNNHVMAMEPVIRAVTRDLVAQLRPRGGCEFMQEFAEIVPIHVFLSLIGVPTEDRARLRPLGQQLTRPDGTMTVEQLRDAADDYLRPYVEERLASPGSDLFSRILAVPIEGRPWTFEEARRMCRNLLFGGLDTVVSMFGNISLHLARHPADQGLLRERPELMPQAADELMRRYPMVSVTRNVVRDIDLDGVTLKTGDLVYVNSSMHNLDPACFEDPLTVDFERNLSPVRHTTMGAGPHRCVGAGLARLEAIVFLDEWLSAIPAFRVREGTSPTYRAGNVGALTDLQLAWD</sequence>
<dbReference type="OrthoDB" id="5522954at2"/>
<dbReference type="Gene3D" id="1.10.630.10">
    <property type="entry name" value="Cytochrome P450"/>
    <property type="match status" value="1"/>
</dbReference>
<reference evidence="2 3" key="1">
    <citation type="submission" date="2017-01" db="EMBL/GenBank/DDBJ databases">
        <title>Complete genome sequence of esterase-producing bacterium Croceicoccus marinus E4A9.</title>
        <authorList>
            <person name="Wu Y.-H."/>
            <person name="Cheng H."/>
            <person name="Xu L."/>
            <person name="Huo Y.-Y."/>
            <person name="Wang C.-S."/>
            <person name="Xu X.-W."/>
        </authorList>
    </citation>
    <scope>NUCLEOTIDE SEQUENCE [LARGE SCALE GENOMIC DNA]</scope>
    <source>
        <strain evidence="2 3">E4A9</strain>
        <plasmid evidence="3">Plasmid pcme4a9i</plasmid>
    </source>
</reference>
<dbReference type="AlphaFoldDB" id="A0A1Z1FGH7"/>
<dbReference type="SMR" id="A0A1Z1FGH7"/>
<name>A0A1Z1FGH7_9SPHN</name>
<dbReference type="CDD" id="cd11035">
    <property type="entry name" value="P450cam-like"/>
    <property type="match status" value="1"/>
</dbReference>
<gene>
    <name evidence="2" type="ORF">A9D14_16435</name>
</gene>